<dbReference type="Pfam" id="PF13673">
    <property type="entry name" value="Acetyltransf_10"/>
    <property type="match status" value="1"/>
</dbReference>
<dbReference type="RefSeq" id="WP_328274480.1">
    <property type="nucleotide sequence ID" value="NZ_JARTLD010000001.1"/>
</dbReference>
<gene>
    <name evidence="2" type="ORF">P9847_00490</name>
</gene>
<dbReference type="EMBL" id="JARTLD010000001">
    <property type="protein sequence ID" value="MED5015779.1"/>
    <property type="molecule type" value="Genomic_DNA"/>
</dbReference>
<organism evidence="2 3">
    <name type="scientific">Paenibacillus chibensis</name>
    <dbReference type="NCBI Taxonomy" id="59846"/>
    <lineage>
        <taxon>Bacteria</taxon>
        <taxon>Bacillati</taxon>
        <taxon>Bacillota</taxon>
        <taxon>Bacilli</taxon>
        <taxon>Bacillales</taxon>
        <taxon>Paenibacillaceae</taxon>
        <taxon>Paenibacillus</taxon>
    </lineage>
</organism>
<reference evidence="2 3" key="1">
    <citation type="submission" date="2023-03" db="EMBL/GenBank/DDBJ databases">
        <title>Bacillus Genome Sequencing.</title>
        <authorList>
            <person name="Dunlap C."/>
        </authorList>
    </citation>
    <scope>NUCLEOTIDE SEQUENCE [LARGE SCALE GENOMIC DNA]</scope>
    <source>
        <strain evidence="2 3">NRS-52</strain>
    </source>
</reference>
<accession>A0ABU6PLP1</accession>
<comment type="caution">
    <text evidence="2">The sequence shown here is derived from an EMBL/GenBank/DDBJ whole genome shotgun (WGS) entry which is preliminary data.</text>
</comment>
<evidence type="ECO:0000313" key="3">
    <source>
        <dbReference type="Proteomes" id="UP001343257"/>
    </source>
</evidence>
<dbReference type="SUPFAM" id="SSF55729">
    <property type="entry name" value="Acyl-CoA N-acyltransferases (Nat)"/>
    <property type="match status" value="1"/>
</dbReference>
<dbReference type="InterPro" id="IPR000182">
    <property type="entry name" value="GNAT_dom"/>
</dbReference>
<keyword evidence="3" id="KW-1185">Reference proteome</keyword>
<feature type="domain" description="N-acetyltransferase" evidence="1">
    <location>
        <begin position="3"/>
        <end position="138"/>
    </location>
</feature>
<protein>
    <submittedName>
        <fullName evidence="2">GNAT family N-acetyltransferase</fullName>
    </submittedName>
</protein>
<dbReference type="Proteomes" id="UP001343257">
    <property type="component" value="Unassembled WGS sequence"/>
</dbReference>
<proteinExistence type="predicted"/>
<dbReference type="PROSITE" id="PS51186">
    <property type="entry name" value="GNAT"/>
    <property type="match status" value="1"/>
</dbReference>
<dbReference type="InterPro" id="IPR016181">
    <property type="entry name" value="Acyl_CoA_acyltransferase"/>
</dbReference>
<sequence>MLLNIKSYIRRPEVAELISYAVFPDDQAVEKAIREYESHESWQLVGYEDDKLIVGLAGYEKKDTEVILHHIAIIPENRGLGYGRGMILEIMTKERPQRVIAETDEESVDFYRNLGFVVQSLGEKYPGVERFRCVYEVEEEAE</sequence>
<evidence type="ECO:0000259" key="1">
    <source>
        <dbReference type="PROSITE" id="PS51186"/>
    </source>
</evidence>
<dbReference type="Gene3D" id="3.40.630.30">
    <property type="match status" value="1"/>
</dbReference>
<dbReference type="CDD" id="cd04301">
    <property type="entry name" value="NAT_SF"/>
    <property type="match status" value="1"/>
</dbReference>
<name>A0ABU6PLP1_9BACL</name>
<evidence type="ECO:0000313" key="2">
    <source>
        <dbReference type="EMBL" id="MED5015779.1"/>
    </source>
</evidence>